<accession>A0A0B2Q285</accession>
<sequence>MEPKFIGDHFTTMILKKMSESGSHHRRSHSDSFVCFLANFNISKPPSLLSLPSLITLDVVPMVMDSDEFDEQKRSIETPIPRHHRSLSAHSYLFNKPCSELEREFQMLKTKVTYLTELHTMLQRKKARIDEEIKEITMDYEALKEKSRLIDDSIRAQISVLQTVAPGHPLLDVLLDQFGMPPSPSEQPFHGQNHNLQK</sequence>
<dbReference type="Proteomes" id="UP000289340">
    <property type="component" value="Chromosome 2"/>
</dbReference>
<dbReference type="Gramene" id="XM_028328028.1">
    <property type="protein sequence ID" value="XP_028183829.1"/>
    <property type="gene ID" value="LOC114370634"/>
</dbReference>
<dbReference type="AlphaFoldDB" id="A0A0B2Q285"/>
<keyword evidence="3" id="KW-1185">Reference proteome</keyword>
<reference evidence="2 3" key="2">
    <citation type="submission" date="2018-09" db="EMBL/GenBank/DDBJ databases">
        <title>A high-quality reference genome of wild soybean provides a powerful tool to mine soybean genomes.</title>
        <authorList>
            <person name="Xie M."/>
            <person name="Chung C.Y.L."/>
            <person name="Li M.-W."/>
            <person name="Wong F.-L."/>
            <person name="Chan T.-F."/>
            <person name="Lam H.-M."/>
        </authorList>
    </citation>
    <scope>NUCLEOTIDE SEQUENCE [LARGE SCALE GENOMIC DNA]</scope>
    <source>
        <strain evidence="3">cv. W05</strain>
        <tissue evidence="2">Hypocotyl of etiolated seedlings</tissue>
    </source>
</reference>
<evidence type="ECO:0000313" key="3">
    <source>
        <dbReference type="Proteomes" id="UP000289340"/>
    </source>
</evidence>
<name>A0A0B2Q285_GLYSO</name>
<dbReference type="EMBL" id="QZWG01000002">
    <property type="protein sequence ID" value="RZC23968.1"/>
    <property type="molecule type" value="Genomic_DNA"/>
</dbReference>
<dbReference type="Proteomes" id="UP000053555">
    <property type="component" value="Unassembled WGS sequence"/>
</dbReference>
<gene>
    <name evidence="2" type="ORF">D0Y65_003324</name>
    <name evidence="1" type="ORF">glysoja_036303</name>
</gene>
<reference evidence="1" key="1">
    <citation type="submission" date="2014-07" db="EMBL/GenBank/DDBJ databases">
        <title>Identification of a novel salt tolerance gene in wild soybean by whole-genome sequencing.</title>
        <authorList>
            <person name="Lam H.-M."/>
            <person name="Qi X."/>
            <person name="Li M.-W."/>
            <person name="Liu X."/>
            <person name="Xie M."/>
            <person name="Ni M."/>
            <person name="Xu X."/>
        </authorList>
    </citation>
    <scope>NUCLEOTIDE SEQUENCE [LARGE SCALE GENOMIC DNA]</scope>
    <source>
        <tissue evidence="1">Root</tissue>
    </source>
</reference>
<protein>
    <submittedName>
        <fullName evidence="1">Uncharacterized protein</fullName>
    </submittedName>
</protein>
<dbReference type="SMR" id="A0A0B2Q285"/>
<evidence type="ECO:0000313" key="1">
    <source>
        <dbReference type="EMBL" id="KHN15435.1"/>
    </source>
</evidence>
<dbReference type="EMBL" id="KN660981">
    <property type="protein sequence ID" value="KHN15435.1"/>
    <property type="molecule type" value="Genomic_DNA"/>
</dbReference>
<proteinExistence type="predicted"/>
<organism evidence="1">
    <name type="scientific">Glycine soja</name>
    <name type="common">Wild soybean</name>
    <dbReference type="NCBI Taxonomy" id="3848"/>
    <lineage>
        <taxon>Eukaryota</taxon>
        <taxon>Viridiplantae</taxon>
        <taxon>Streptophyta</taxon>
        <taxon>Embryophyta</taxon>
        <taxon>Tracheophyta</taxon>
        <taxon>Spermatophyta</taxon>
        <taxon>Magnoliopsida</taxon>
        <taxon>eudicotyledons</taxon>
        <taxon>Gunneridae</taxon>
        <taxon>Pentapetalae</taxon>
        <taxon>rosids</taxon>
        <taxon>fabids</taxon>
        <taxon>Fabales</taxon>
        <taxon>Fabaceae</taxon>
        <taxon>Papilionoideae</taxon>
        <taxon>50 kb inversion clade</taxon>
        <taxon>NPAAA clade</taxon>
        <taxon>indigoferoid/millettioid clade</taxon>
        <taxon>Phaseoleae</taxon>
        <taxon>Glycine</taxon>
        <taxon>Glycine subgen. Soja</taxon>
    </lineage>
</organism>
<evidence type="ECO:0000313" key="2">
    <source>
        <dbReference type="EMBL" id="RZC23968.1"/>
    </source>
</evidence>